<accession>A0A7X4RW28</accession>
<feature type="domain" description="MmeI-like helicase spacer" evidence="6">
    <location>
        <begin position="173"/>
        <end position="252"/>
    </location>
</feature>
<evidence type="ECO:0000259" key="9">
    <source>
        <dbReference type="Pfam" id="PF20473"/>
    </source>
</evidence>
<reference evidence="10 11" key="1">
    <citation type="submission" date="2019-10" db="EMBL/GenBank/DDBJ databases">
        <title>Vibrio sp. nov. isolated from a shrimp pond.</title>
        <authorList>
            <person name="Gomez-Gil B."/>
            <person name="Enciso-Ibarra J."/>
            <person name="Enciso-Ibarra K."/>
            <person name="Bolan-Mejia C."/>
        </authorList>
    </citation>
    <scope>NUCLEOTIDE SEQUENCE [LARGE SCALE GENOMIC DNA]</scope>
    <source>
        <strain evidence="10 11">CAIM 722</strain>
    </source>
</reference>
<organism evidence="10 11">
    <name type="scientific">Vibrio eleionomae</name>
    <dbReference type="NCBI Taxonomy" id="2653505"/>
    <lineage>
        <taxon>Bacteria</taxon>
        <taxon>Pseudomonadati</taxon>
        <taxon>Pseudomonadota</taxon>
        <taxon>Gammaproteobacteria</taxon>
        <taxon>Vibrionales</taxon>
        <taxon>Vibrionaceae</taxon>
        <taxon>Vibrio</taxon>
    </lineage>
</organism>
<evidence type="ECO:0000256" key="2">
    <source>
        <dbReference type="ARBA" id="ARBA00022603"/>
    </source>
</evidence>
<dbReference type="InterPro" id="IPR046820">
    <property type="entry name" value="MmeI_TRD"/>
</dbReference>
<dbReference type="Pfam" id="PF20465">
    <property type="entry name" value="MmeI_hel"/>
    <property type="match status" value="1"/>
</dbReference>
<dbReference type="EC" id="2.1.1.72" evidence="1"/>
<dbReference type="InterPro" id="IPR046819">
    <property type="entry name" value="MmeI_hel"/>
</dbReference>
<dbReference type="PANTHER" id="PTHR33841">
    <property type="entry name" value="DNA METHYLTRANSFERASE YEEA-RELATED"/>
    <property type="match status" value="1"/>
</dbReference>
<evidence type="ECO:0000259" key="5">
    <source>
        <dbReference type="Pfam" id="PF20464"/>
    </source>
</evidence>
<dbReference type="RefSeq" id="WP_161157230.1">
    <property type="nucleotide sequence ID" value="NZ_WEKT01000036.1"/>
</dbReference>
<dbReference type="InterPro" id="IPR050953">
    <property type="entry name" value="N4_N6_ade-DNA_methylase"/>
</dbReference>
<gene>
    <name evidence="10" type="ORF">F9817_16335</name>
</gene>
<evidence type="ECO:0000256" key="4">
    <source>
        <dbReference type="ARBA" id="ARBA00047942"/>
    </source>
</evidence>
<feature type="domain" description="MmeI-like C-terminal" evidence="8">
    <location>
        <begin position="819"/>
        <end position="896"/>
    </location>
</feature>
<dbReference type="InterPro" id="IPR029063">
    <property type="entry name" value="SAM-dependent_MTases_sf"/>
</dbReference>
<keyword evidence="2 10" id="KW-0489">Methyltransferase</keyword>
<evidence type="ECO:0000313" key="10">
    <source>
        <dbReference type="EMBL" id="MZI94749.1"/>
    </source>
</evidence>
<dbReference type="SUPFAM" id="SSF53335">
    <property type="entry name" value="S-adenosyl-L-methionine-dependent methyltransferases"/>
    <property type="match status" value="1"/>
</dbReference>
<dbReference type="Pfam" id="PF20473">
    <property type="entry name" value="MmeI_Mtase"/>
    <property type="match status" value="1"/>
</dbReference>
<comment type="catalytic activity">
    <reaction evidence="4">
        <text>a 2'-deoxyadenosine in DNA + S-adenosyl-L-methionine = an N(6)-methyl-2'-deoxyadenosine in DNA + S-adenosyl-L-homocysteine + H(+)</text>
        <dbReference type="Rhea" id="RHEA:15197"/>
        <dbReference type="Rhea" id="RHEA-COMP:12418"/>
        <dbReference type="Rhea" id="RHEA-COMP:12419"/>
        <dbReference type="ChEBI" id="CHEBI:15378"/>
        <dbReference type="ChEBI" id="CHEBI:57856"/>
        <dbReference type="ChEBI" id="CHEBI:59789"/>
        <dbReference type="ChEBI" id="CHEBI:90615"/>
        <dbReference type="ChEBI" id="CHEBI:90616"/>
        <dbReference type="EC" id="2.1.1.72"/>
    </reaction>
</comment>
<evidence type="ECO:0000256" key="1">
    <source>
        <dbReference type="ARBA" id="ARBA00011900"/>
    </source>
</evidence>
<dbReference type="PANTHER" id="PTHR33841:SF1">
    <property type="entry name" value="DNA METHYLTRANSFERASE A"/>
    <property type="match status" value="1"/>
</dbReference>
<keyword evidence="3 10" id="KW-0808">Transferase</keyword>
<dbReference type="InterPro" id="IPR046817">
    <property type="entry name" value="MmeI_N"/>
</dbReference>
<dbReference type="InterPro" id="IPR046818">
    <property type="entry name" value="MmeI_C"/>
</dbReference>
<dbReference type="Pfam" id="PF20466">
    <property type="entry name" value="MmeI_TRD"/>
    <property type="match status" value="1"/>
</dbReference>
<dbReference type="GO" id="GO:0032259">
    <property type="term" value="P:methylation"/>
    <property type="evidence" value="ECO:0007669"/>
    <property type="project" value="UniProtKB-KW"/>
</dbReference>
<feature type="domain" description="MmeI-like DNA-methyltransferase" evidence="9">
    <location>
        <begin position="328"/>
        <end position="591"/>
    </location>
</feature>
<dbReference type="Pfam" id="PF20467">
    <property type="entry name" value="MmeI_C"/>
    <property type="match status" value="1"/>
</dbReference>
<dbReference type="InterPro" id="IPR046816">
    <property type="entry name" value="MmeI_Mtase"/>
</dbReference>
<sequence length="904" mass="103790">MAFDQSKAFIQLEKLVKDNDKENFFFDFMLAFNTPRSTVTKLKKNIGSDVSSSGGEYLIKNKIHFKQVSRGTDLHAECDFLKSLSSTSKEKIRFTLVTDFLDVVAYDTRAKALLDVEFVDLHKNYAFFLPLAGIEKYELTDEHPADIKAAYKLGQLCDVIRRHNEINSPERVHALNVFLTRLLFCFYAEDTGIFSDNQFINALQNTTDKNGSDLDSFFEKLFLVFNLPNDSEKRRALPTHFASFEYVNGGLFASHEWIPKFTDKARRMIIEAGYLEWDQINPDILGSMFQSVIEPEQRGRLGQHYTSVPNIMKVIQPLFLDGLEEALDKAKTSSRKLQELLIRIQRIRIFDSACGSGNFLIIAYKELRKFEMKVLKALDALGKQSEIFMSGITLTQFYGIEIDDFAHEIALLSLWLAENQMNKMFKAEFGHSEPMLPLKDSGNVIHDNALRLDWEQVCPKMDKHGDLEVYVCGNPPFVSFKERAKSEKQTEDMAQLFSGYGNWKQIDYVGAWFFKGAKYIKGGNAKLALVATNSVIQGDQVSLLWGKILQEGIKIEFGYTSFSWSNNAKDKAAVHVTIIGLSNNPTHKAIYSSRKNDEVVKVSVKNVSPYLVDASDLFITPVNKPISKSAKTMKDGNNYTKSASLFVQNEEKEEIESEYPELSQYIKKIIGADEFLNGKLRYCFWLVDYELSEKHPYLEKRIQACKQERLGSTKRETREIASKTPHLFPEVRQPKTGKYLVVPRVTSERRKYVPIDILPCEIITTNQVLMVDHADVYDFSILTSEMHNDWMRTVAGRLESRYRYSATLVYNTFPWPEVSETQKEQISTLGEEILLTRADYPDKTLAQLYDPDKMPEPLRQAHRELDLAVEQLYRVKPFEDAAERVAFLFKRYEQLINIKEGNNA</sequence>
<dbReference type="Gene3D" id="3.40.50.150">
    <property type="entry name" value="Vaccinia Virus protein VP39"/>
    <property type="match status" value="1"/>
</dbReference>
<dbReference type="GO" id="GO:0009007">
    <property type="term" value="F:site-specific DNA-methyltransferase (adenine-specific) activity"/>
    <property type="evidence" value="ECO:0007669"/>
    <property type="project" value="UniProtKB-EC"/>
</dbReference>
<keyword evidence="11" id="KW-1185">Reference proteome</keyword>
<evidence type="ECO:0000313" key="11">
    <source>
        <dbReference type="Proteomes" id="UP000462621"/>
    </source>
</evidence>
<protein>
    <recommendedName>
        <fullName evidence="1">site-specific DNA-methyltransferase (adenine-specific)</fullName>
        <ecNumber evidence="1">2.1.1.72</ecNumber>
    </recommendedName>
</protein>
<dbReference type="EMBL" id="WEKT01000036">
    <property type="protein sequence ID" value="MZI94749.1"/>
    <property type="molecule type" value="Genomic_DNA"/>
</dbReference>
<comment type="caution">
    <text evidence="10">The sequence shown here is derived from an EMBL/GenBank/DDBJ whole genome shotgun (WGS) entry which is preliminary data.</text>
</comment>
<feature type="domain" description="MmeI-like N-terminal" evidence="5">
    <location>
        <begin position="17"/>
        <end position="162"/>
    </location>
</feature>
<dbReference type="Proteomes" id="UP000462621">
    <property type="component" value="Unassembled WGS sequence"/>
</dbReference>
<dbReference type="AlphaFoldDB" id="A0A7X4RW28"/>
<evidence type="ECO:0000259" key="8">
    <source>
        <dbReference type="Pfam" id="PF20467"/>
    </source>
</evidence>
<proteinExistence type="predicted"/>
<evidence type="ECO:0000259" key="6">
    <source>
        <dbReference type="Pfam" id="PF20465"/>
    </source>
</evidence>
<name>A0A7X4RW28_9VIBR</name>
<evidence type="ECO:0000259" key="7">
    <source>
        <dbReference type="Pfam" id="PF20466"/>
    </source>
</evidence>
<dbReference type="Pfam" id="PF20464">
    <property type="entry name" value="MmeI_N"/>
    <property type="match status" value="1"/>
</dbReference>
<evidence type="ECO:0000256" key="3">
    <source>
        <dbReference type="ARBA" id="ARBA00022679"/>
    </source>
</evidence>
<feature type="domain" description="MmeI-like target recognition" evidence="7">
    <location>
        <begin position="614"/>
        <end position="817"/>
    </location>
</feature>